<comment type="subcellular location">
    <subcellularLocation>
        <location evidence="1">Membrane</location>
        <topology evidence="1">Multi-pass membrane protein</topology>
    </subcellularLocation>
</comment>
<dbReference type="Gene3D" id="1.20.120.350">
    <property type="entry name" value="Voltage-gated potassium channels. Chain C"/>
    <property type="match status" value="1"/>
</dbReference>
<dbReference type="InterPro" id="IPR027359">
    <property type="entry name" value="Volt_channel_dom_sf"/>
</dbReference>
<feature type="transmembrane region" description="Helical" evidence="6">
    <location>
        <begin position="274"/>
        <end position="297"/>
    </location>
</feature>
<proteinExistence type="predicted"/>
<dbReference type="PANTHER" id="PTHR10037">
    <property type="entry name" value="VOLTAGE-GATED CATION CHANNEL CALCIUM AND SODIUM"/>
    <property type="match status" value="1"/>
</dbReference>
<dbReference type="PANTHER" id="PTHR10037:SF62">
    <property type="entry name" value="SODIUM CHANNEL PROTEIN 60E"/>
    <property type="match status" value="1"/>
</dbReference>
<feature type="domain" description="EF-hand" evidence="7">
    <location>
        <begin position="398"/>
        <end position="433"/>
    </location>
</feature>
<dbReference type="PROSITE" id="PS00018">
    <property type="entry name" value="EF_HAND_1"/>
    <property type="match status" value="2"/>
</dbReference>
<dbReference type="Gene3D" id="1.10.238.10">
    <property type="entry name" value="EF-hand"/>
    <property type="match status" value="1"/>
</dbReference>
<keyword evidence="2 6" id="KW-0812">Transmembrane</keyword>
<dbReference type="SUPFAM" id="SSF81324">
    <property type="entry name" value="Voltage-gated potassium channels"/>
    <property type="match status" value="1"/>
</dbReference>
<dbReference type="InterPro" id="IPR002048">
    <property type="entry name" value="EF_hand_dom"/>
</dbReference>
<protein>
    <submittedName>
        <fullName evidence="8">Voltage-dependent T-type calcium channel subunit alpha-1G (Cav3.1c) (NBR13) (Voltage-gated calcium channel subunit alpha Cav3.1)</fullName>
    </submittedName>
</protein>
<name>A0ABP0HJD3_9DINO</name>
<accession>A0ABP0HJD3</accession>
<feature type="transmembrane region" description="Helical" evidence="6">
    <location>
        <begin position="140"/>
        <end position="158"/>
    </location>
</feature>
<organism evidence="8 9">
    <name type="scientific">Durusdinium trenchii</name>
    <dbReference type="NCBI Taxonomy" id="1381693"/>
    <lineage>
        <taxon>Eukaryota</taxon>
        <taxon>Sar</taxon>
        <taxon>Alveolata</taxon>
        <taxon>Dinophyceae</taxon>
        <taxon>Suessiales</taxon>
        <taxon>Symbiodiniaceae</taxon>
        <taxon>Durusdinium</taxon>
    </lineage>
</organism>
<evidence type="ECO:0000256" key="4">
    <source>
        <dbReference type="ARBA" id="ARBA00022989"/>
    </source>
</evidence>
<keyword evidence="4 6" id="KW-1133">Transmembrane helix</keyword>
<dbReference type="InterPro" id="IPR018247">
    <property type="entry name" value="EF_Hand_1_Ca_BS"/>
</dbReference>
<evidence type="ECO:0000259" key="7">
    <source>
        <dbReference type="PROSITE" id="PS50222"/>
    </source>
</evidence>
<gene>
    <name evidence="8" type="ORF">SCF082_LOCUS2031</name>
</gene>
<keyword evidence="3" id="KW-0106">Calcium</keyword>
<feature type="transmembrane region" description="Helical" evidence="6">
    <location>
        <begin position="350"/>
        <end position="374"/>
    </location>
</feature>
<keyword evidence="5 6" id="KW-0472">Membrane</keyword>
<evidence type="ECO:0000313" key="9">
    <source>
        <dbReference type="Proteomes" id="UP001642464"/>
    </source>
</evidence>
<evidence type="ECO:0000256" key="3">
    <source>
        <dbReference type="ARBA" id="ARBA00022837"/>
    </source>
</evidence>
<feature type="transmembrane region" description="Helical" evidence="6">
    <location>
        <begin position="317"/>
        <end position="343"/>
    </location>
</feature>
<dbReference type="InterPro" id="IPR043203">
    <property type="entry name" value="VGCC_Ca_Na"/>
</dbReference>
<dbReference type="EMBL" id="CAXAMM010001002">
    <property type="protein sequence ID" value="CAK8989927.1"/>
    <property type="molecule type" value="Genomic_DNA"/>
</dbReference>
<sequence length="512" mass="56580">MQSRPETGAGVSSMHGYFEGTVFALARVGGAPPQRNQASEDAMKLDEGDGVVSHSVPFPEKEIERQHGTATEEMPVISQEAHMAIDETMMEAFQFQEKGPLKKVVAEILSDAAAKRVPTAELSGWALYRHTVKKMVDSKWFEWAASILILLNMVTIGIEAETSLHGHEDSFENLERVFLAIYTLELALRFIAGGRQMFCNGWFILDFVLVFVGLLALVVAPVMSEAGEGAMEGIEKLLIIRGLRLLRLVRALRMISYFKVMWRLVHSLLTAGSTLLSTTSLLALALFISGCIAVEIITKDKDLLLDPETGPIVERHFANLPTSILTLCQFVTLDSIAAVYFPLMMARPLLFFFFVPLGLIISIGLMNLVTAVLVENCLENAAQEAEYERLQLKNKAKAALPAMIEIFKVLDKDHSGFISREEIEHVPLDILPGKLLESISIPSMADLFELLDVDGTGSLTQAEFVEGLLNLVLLDVPIWTIQSLRPSVGLLKTMAGEIQEDIKEIRSSRGLR</sequence>
<feature type="transmembrane region" description="Helical" evidence="6">
    <location>
        <begin position="173"/>
        <end position="191"/>
    </location>
</feature>
<dbReference type="SUPFAM" id="SSF47473">
    <property type="entry name" value="EF-hand"/>
    <property type="match status" value="1"/>
</dbReference>
<keyword evidence="9" id="KW-1185">Reference proteome</keyword>
<dbReference type="Pfam" id="PF00520">
    <property type="entry name" value="Ion_trans"/>
    <property type="match status" value="1"/>
</dbReference>
<dbReference type="SMART" id="SM00054">
    <property type="entry name" value="EFh"/>
    <property type="match status" value="2"/>
</dbReference>
<dbReference type="InterPro" id="IPR011992">
    <property type="entry name" value="EF-hand-dom_pair"/>
</dbReference>
<feature type="domain" description="EF-hand" evidence="7">
    <location>
        <begin position="439"/>
        <end position="474"/>
    </location>
</feature>
<reference evidence="8 9" key="1">
    <citation type="submission" date="2024-02" db="EMBL/GenBank/DDBJ databases">
        <authorList>
            <person name="Chen Y."/>
            <person name="Shah S."/>
            <person name="Dougan E. K."/>
            <person name="Thang M."/>
            <person name="Chan C."/>
        </authorList>
    </citation>
    <scope>NUCLEOTIDE SEQUENCE [LARGE SCALE GENOMIC DNA]</scope>
</reference>
<evidence type="ECO:0000256" key="5">
    <source>
        <dbReference type="ARBA" id="ARBA00023136"/>
    </source>
</evidence>
<evidence type="ECO:0000313" key="8">
    <source>
        <dbReference type="EMBL" id="CAK8989927.1"/>
    </source>
</evidence>
<feature type="transmembrane region" description="Helical" evidence="6">
    <location>
        <begin position="203"/>
        <end position="223"/>
    </location>
</feature>
<dbReference type="Gene3D" id="1.10.287.70">
    <property type="match status" value="1"/>
</dbReference>
<dbReference type="PROSITE" id="PS50222">
    <property type="entry name" value="EF_HAND_2"/>
    <property type="match status" value="2"/>
</dbReference>
<dbReference type="Pfam" id="PF13499">
    <property type="entry name" value="EF-hand_7"/>
    <property type="match status" value="1"/>
</dbReference>
<comment type="caution">
    <text evidence="8">The sequence shown here is derived from an EMBL/GenBank/DDBJ whole genome shotgun (WGS) entry which is preliminary data.</text>
</comment>
<evidence type="ECO:0000256" key="1">
    <source>
        <dbReference type="ARBA" id="ARBA00004141"/>
    </source>
</evidence>
<dbReference type="CDD" id="cd00051">
    <property type="entry name" value="EFh"/>
    <property type="match status" value="1"/>
</dbReference>
<evidence type="ECO:0000256" key="6">
    <source>
        <dbReference type="SAM" id="Phobius"/>
    </source>
</evidence>
<dbReference type="Proteomes" id="UP001642464">
    <property type="component" value="Unassembled WGS sequence"/>
</dbReference>
<dbReference type="InterPro" id="IPR005821">
    <property type="entry name" value="Ion_trans_dom"/>
</dbReference>
<evidence type="ECO:0000256" key="2">
    <source>
        <dbReference type="ARBA" id="ARBA00022692"/>
    </source>
</evidence>